<evidence type="ECO:0000256" key="1">
    <source>
        <dbReference type="SAM" id="MobiDB-lite"/>
    </source>
</evidence>
<feature type="region of interest" description="Disordered" evidence="1">
    <location>
        <begin position="453"/>
        <end position="475"/>
    </location>
</feature>
<feature type="region of interest" description="Disordered" evidence="1">
    <location>
        <begin position="1305"/>
        <end position="1343"/>
    </location>
</feature>
<dbReference type="Proteomes" id="UP001231189">
    <property type="component" value="Unassembled WGS sequence"/>
</dbReference>
<feature type="region of interest" description="Disordered" evidence="1">
    <location>
        <begin position="76"/>
        <end position="126"/>
    </location>
</feature>
<evidence type="ECO:0000313" key="4">
    <source>
        <dbReference type="Proteomes" id="UP001231189"/>
    </source>
</evidence>
<sequence>MNFRNRSTVFYAASLVGKPLALDKNFLRNFSYVRVKIGSQDLSLVPNTRIGEIKGGFYEFQYTRELCEPVPNPGTRILVADTNQGGMGDDGTPKRQRTGRNDSDAGSRSAPPMINNNSDRNTGSNRQTAAAVYVASGRDNGKRKLFEMDCLDVSEKNMDDGTSSSLPFPCGKNATEALSDVHKSVVDAFAPSVLSPGQASSSASASPSYAKFLHTLTKSGSDKSFMFQKKYREELGSILEDVNEEDISEEQVDYDTTDSEGAATSERYIIPGTGVMALAAPSRQERAAVVLSADGSQPDNGGTQEDPLSQVDNPTNVETAADIHINENLHQAGGGPQTIRMSARIISQDSHITRIPERASRSAAARDVTGTNLTFHNSFALPDDDDIHNRALEMGVNPETFTLEKINYLKDLEQARHAIDKVQNAQEAEVDSDSDRVLLLGFERDQDLAEEDDFTPVVSRRSRKKRRSAGKDRRWKGTPAKSVTLLDLKLNLRWCLVIVYGAAQVCDKDDFLTELGLVCSDQRIPLLIGGDFNIMRFSSEKNKGMRNNRWSDMFNSIINTYALREINMSGGQYTWSNSQTVPTLEKLDRFLMSNTWEDLFPLTTVHKLNRDISDHNPLILDTMENRTKKKSEFRFEKSWIKEDDFLDRVDRAWQQRVSATNSLDRLQKKLKNVKNSLKGWGYNLIGKYKKRKGEISLLLTELEMMEENSPLSHTDIQKRAELQHELLDILDKEECFWRQRSRDNWLLHGDCNTAYFHRIANGCKRKSTIFSLKNGDSLIQGDENLLQHPTDFYKMLFGPTEDKGVRLREDVWNREERLDDSDRDLLDRMFTMEEIKNVIDQMEKNKAAGPDGIPVEFYQVCWEIIKVDIMAVFDDIFHHRIDLARINYGIITLIPKGVEADRIQKFRPICLLQVLFKIFTKTLTIRAVPIMEKLLAQCQTAFIKGRYITDGVMLLQEVLRESKFRKQQGIVLKIDFEKAYDKVNWDFLFDCCYQKGFSENWMVWIKNVVTNGTLSVKVNDRIGPYFPSHKGVRQGDPFAPFLFNMAANSLAKMVSLAQQNGLITGLASNLVENGVAILQYADDTILLIQDSEEQAVNLKLILYIFESMSGLKINFEKSEVMMILEDEEKSHNFAALFNCQQGCWPIKYLGTPVSARKPSVAEMSFLGEKTKKKMGGWMGSTMSIGGRVVKIDSCLSSIAVYQMSMRLLHKTNIEQMDRPIRSFFWAGSADKKKYQFVKWKWICKPKKKGGLGIKNLLKFNISLMCKWWWKLENGSGPWQGLHDEGDAEDLRAGADGLLRLASATTPQARSAQGGARRINSPLRIRDASMDDDADAMDLGEHEG</sequence>
<reference evidence="3" key="1">
    <citation type="submission" date="2023-07" db="EMBL/GenBank/DDBJ databases">
        <title>A chromosome-level genome assembly of Lolium multiflorum.</title>
        <authorList>
            <person name="Chen Y."/>
            <person name="Copetti D."/>
            <person name="Kolliker R."/>
            <person name="Studer B."/>
        </authorList>
    </citation>
    <scope>NUCLEOTIDE SEQUENCE</scope>
    <source>
        <strain evidence="3">02402/16</strain>
        <tissue evidence="3">Leaf</tissue>
    </source>
</reference>
<dbReference type="InterPro" id="IPR043502">
    <property type="entry name" value="DNA/RNA_pol_sf"/>
</dbReference>
<dbReference type="InterPro" id="IPR036691">
    <property type="entry name" value="Endo/exonu/phosph_ase_sf"/>
</dbReference>
<accession>A0AAD8TUD1</accession>
<dbReference type="CDD" id="cd01650">
    <property type="entry name" value="RT_nLTR_like"/>
    <property type="match status" value="1"/>
</dbReference>
<dbReference type="Gene3D" id="3.60.10.10">
    <property type="entry name" value="Endonuclease/exonuclease/phosphatase"/>
    <property type="match status" value="1"/>
</dbReference>
<name>A0AAD8TUD1_LOLMU</name>
<dbReference type="PROSITE" id="PS50878">
    <property type="entry name" value="RT_POL"/>
    <property type="match status" value="1"/>
</dbReference>
<dbReference type="Pfam" id="PF00078">
    <property type="entry name" value="RVT_1"/>
    <property type="match status" value="1"/>
</dbReference>
<keyword evidence="4" id="KW-1185">Reference proteome</keyword>
<dbReference type="SUPFAM" id="SSF56672">
    <property type="entry name" value="DNA/RNA polymerases"/>
    <property type="match status" value="1"/>
</dbReference>
<comment type="caution">
    <text evidence="3">The sequence shown here is derived from an EMBL/GenBank/DDBJ whole genome shotgun (WGS) entry which is preliminary data.</text>
</comment>
<dbReference type="SUPFAM" id="SSF56219">
    <property type="entry name" value="DNase I-like"/>
    <property type="match status" value="1"/>
</dbReference>
<feature type="domain" description="Reverse transcriptase" evidence="2">
    <location>
        <begin position="875"/>
        <end position="1182"/>
    </location>
</feature>
<proteinExistence type="predicted"/>
<feature type="compositionally biased region" description="Polar residues" evidence="1">
    <location>
        <begin position="114"/>
        <end position="126"/>
    </location>
</feature>
<dbReference type="InterPro" id="IPR000477">
    <property type="entry name" value="RT_dom"/>
</dbReference>
<feature type="compositionally biased region" description="Basic residues" evidence="1">
    <location>
        <begin position="460"/>
        <end position="475"/>
    </location>
</feature>
<protein>
    <recommendedName>
        <fullName evidence="2">Reverse transcriptase domain-containing protein</fullName>
    </recommendedName>
</protein>
<dbReference type="PANTHER" id="PTHR19446">
    <property type="entry name" value="REVERSE TRANSCRIPTASES"/>
    <property type="match status" value="1"/>
</dbReference>
<dbReference type="EMBL" id="JAUUTY010000001">
    <property type="protein sequence ID" value="KAK1692233.1"/>
    <property type="molecule type" value="Genomic_DNA"/>
</dbReference>
<evidence type="ECO:0000259" key="2">
    <source>
        <dbReference type="PROSITE" id="PS50878"/>
    </source>
</evidence>
<gene>
    <name evidence="3" type="ORF">QYE76_008930</name>
</gene>
<organism evidence="3 4">
    <name type="scientific">Lolium multiflorum</name>
    <name type="common">Italian ryegrass</name>
    <name type="synonym">Lolium perenne subsp. multiflorum</name>
    <dbReference type="NCBI Taxonomy" id="4521"/>
    <lineage>
        <taxon>Eukaryota</taxon>
        <taxon>Viridiplantae</taxon>
        <taxon>Streptophyta</taxon>
        <taxon>Embryophyta</taxon>
        <taxon>Tracheophyta</taxon>
        <taxon>Spermatophyta</taxon>
        <taxon>Magnoliopsida</taxon>
        <taxon>Liliopsida</taxon>
        <taxon>Poales</taxon>
        <taxon>Poaceae</taxon>
        <taxon>BOP clade</taxon>
        <taxon>Pooideae</taxon>
        <taxon>Poodae</taxon>
        <taxon>Poeae</taxon>
        <taxon>Poeae Chloroplast Group 2 (Poeae type)</taxon>
        <taxon>Loliodinae</taxon>
        <taxon>Loliinae</taxon>
        <taxon>Lolium</taxon>
    </lineage>
</organism>
<evidence type="ECO:0000313" key="3">
    <source>
        <dbReference type="EMBL" id="KAK1692233.1"/>
    </source>
</evidence>